<dbReference type="PROSITE" id="PS00018">
    <property type="entry name" value="EF_HAND_1"/>
    <property type="match status" value="1"/>
</dbReference>
<dbReference type="Proteomes" id="UP000649617">
    <property type="component" value="Unassembled WGS sequence"/>
</dbReference>
<evidence type="ECO:0000256" key="1">
    <source>
        <dbReference type="ARBA" id="ARBA00004141"/>
    </source>
</evidence>
<dbReference type="InterPro" id="IPR027359">
    <property type="entry name" value="Volt_channel_dom_sf"/>
</dbReference>
<evidence type="ECO:0000256" key="2">
    <source>
        <dbReference type="ARBA" id="ARBA00022692"/>
    </source>
</evidence>
<dbReference type="Pfam" id="PF13202">
    <property type="entry name" value="EF-hand_5"/>
    <property type="match status" value="1"/>
</dbReference>
<dbReference type="EMBL" id="CAJNIZ010008502">
    <property type="protein sequence ID" value="CAE7268119.1"/>
    <property type="molecule type" value="Genomic_DNA"/>
</dbReference>
<feature type="domain" description="EF-hand" evidence="7">
    <location>
        <begin position="364"/>
        <end position="399"/>
    </location>
</feature>
<accession>A0A812MJH6</accession>
<feature type="transmembrane region" description="Helical" evidence="6">
    <location>
        <begin position="241"/>
        <end position="265"/>
    </location>
</feature>
<keyword evidence="2 6" id="KW-0812">Transmembrane</keyword>
<dbReference type="InterPro" id="IPR002048">
    <property type="entry name" value="EF_hand_dom"/>
</dbReference>
<proteinExistence type="predicted"/>
<keyword evidence="9" id="KW-1185">Reference proteome</keyword>
<dbReference type="PROSITE" id="PS50222">
    <property type="entry name" value="EF_HAND_2"/>
    <property type="match status" value="1"/>
</dbReference>
<dbReference type="InterPro" id="IPR011992">
    <property type="entry name" value="EF-hand-dom_pair"/>
</dbReference>
<keyword evidence="4 6" id="KW-1133">Transmembrane helix</keyword>
<protein>
    <submittedName>
        <fullName evidence="8">NaCP60E protein</fullName>
    </submittedName>
</protein>
<feature type="transmembrane region" description="Helical" evidence="6">
    <location>
        <begin position="277"/>
        <end position="298"/>
    </location>
</feature>
<gene>
    <name evidence="8" type="primary">NaCP60E</name>
    <name evidence="8" type="ORF">SPIL2461_LOCUS5841</name>
</gene>
<dbReference type="Gene3D" id="1.10.238.10">
    <property type="entry name" value="EF-hand"/>
    <property type="match status" value="1"/>
</dbReference>
<dbReference type="OrthoDB" id="425813at2759"/>
<dbReference type="Gene3D" id="1.20.120.350">
    <property type="entry name" value="Voltage-gated potassium channels. Chain C"/>
    <property type="match status" value="1"/>
</dbReference>
<evidence type="ECO:0000313" key="9">
    <source>
        <dbReference type="Proteomes" id="UP000649617"/>
    </source>
</evidence>
<name>A0A812MJH6_SYMPI</name>
<evidence type="ECO:0000313" key="8">
    <source>
        <dbReference type="EMBL" id="CAE7268119.1"/>
    </source>
</evidence>
<dbReference type="PANTHER" id="PTHR46726:SF1">
    <property type="entry name" value="TWO-PORE CALCIUM CHANNEL 3"/>
    <property type="match status" value="1"/>
</dbReference>
<dbReference type="GO" id="GO:0016020">
    <property type="term" value="C:membrane"/>
    <property type="evidence" value="ECO:0007669"/>
    <property type="project" value="UniProtKB-SubCell"/>
</dbReference>
<evidence type="ECO:0000259" key="7">
    <source>
        <dbReference type="PROSITE" id="PS50222"/>
    </source>
</evidence>
<feature type="non-terminal residue" evidence="8">
    <location>
        <position position="423"/>
    </location>
</feature>
<keyword evidence="3" id="KW-0106">Calcium</keyword>
<dbReference type="Pfam" id="PF00520">
    <property type="entry name" value="Ion_trans"/>
    <property type="match status" value="1"/>
</dbReference>
<dbReference type="SUPFAM" id="SSF81324">
    <property type="entry name" value="Voltage-gated potassium channels"/>
    <property type="match status" value="1"/>
</dbReference>
<dbReference type="Gene3D" id="1.10.287.70">
    <property type="match status" value="1"/>
</dbReference>
<evidence type="ECO:0000256" key="6">
    <source>
        <dbReference type="SAM" id="Phobius"/>
    </source>
</evidence>
<comment type="caution">
    <text evidence="8">The sequence shown here is derived from an EMBL/GenBank/DDBJ whole genome shotgun (WGS) entry which is preliminary data.</text>
</comment>
<organism evidence="8 9">
    <name type="scientific">Symbiodinium pilosum</name>
    <name type="common">Dinoflagellate</name>
    <dbReference type="NCBI Taxonomy" id="2952"/>
    <lineage>
        <taxon>Eukaryota</taxon>
        <taxon>Sar</taxon>
        <taxon>Alveolata</taxon>
        <taxon>Dinophyceae</taxon>
        <taxon>Suessiales</taxon>
        <taxon>Symbiodiniaceae</taxon>
        <taxon>Symbiodinium</taxon>
    </lineage>
</organism>
<feature type="transmembrane region" description="Helical" evidence="6">
    <location>
        <begin position="108"/>
        <end position="127"/>
    </location>
</feature>
<dbReference type="InterPro" id="IPR018247">
    <property type="entry name" value="EF_Hand_1_Ca_BS"/>
</dbReference>
<evidence type="ECO:0000256" key="5">
    <source>
        <dbReference type="ARBA" id="ARBA00023136"/>
    </source>
</evidence>
<dbReference type="InterPro" id="IPR005821">
    <property type="entry name" value="Ion_trans_dom"/>
</dbReference>
<feature type="transmembrane region" description="Helical" evidence="6">
    <location>
        <begin position="70"/>
        <end position="88"/>
    </location>
</feature>
<dbReference type="SMART" id="SM00054">
    <property type="entry name" value="EFh"/>
    <property type="match status" value="2"/>
</dbReference>
<reference evidence="8" key="1">
    <citation type="submission" date="2021-02" db="EMBL/GenBank/DDBJ databases">
        <authorList>
            <person name="Dougan E. K."/>
            <person name="Rhodes N."/>
            <person name="Thang M."/>
            <person name="Chan C."/>
        </authorList>
    </citation>
    <scope>NUCLEOTIDE SEQUENCE</scope>
</reference>
<dbReference type="SUPFAM" id="SSF47473">
    <property type="entry name" value="EF-hand"/>
    <property type="match status" value="1"/>
</dbReference>
<dbReference type="GO" id="GO:0005216">
    <property type="term" value="F:monoatomic ion channel activity"/>
    <property type="evidence" value="ECO:0007669"/>
    <property type="project" value="InterPro"/>
</dbReference>
<sequence length="423" mass="48178">MHIVQSYKLSEEALLEVFEEQSQTALQSTHTMLEKLRRSRRPEMRELPPLSEGIWPVVHALCKNIILSQWFECAISLVIVANSVLIGIESQLSLSGEGIHWADQAEIGFLVIYTLEIAIRATALRWLVFRDGWFIFDFVLVISSFIEQAVSLSTGGSDQQIMIMRLLRLFRLVRTFRMIKQIRSVWRLVYGLMNCGETMLSAFALLGLVLYVFGVLGLKIIREDPVLLANVETRLILEDRFSSLGVTMMTLTQFVTVDSIANIYLPIIRLNPWLSLYFTLLILVVSISLMNLVTATLVEAALEHARQEKEEEQKLASIATKHMLPDIVNLFDAVDADSSGEIVIEEICRFERDGLVPPELLDRASVDSMSELFQQLDVDSSGMVNREEFIEGLLDIFLREVPIYSLQMMKMLRLVRDGQSKMQ</sequence>
<dbReference type="AlphaFoldDB" id="A0A812MJH6"/>
<dbReference type="PANTHER" id="PTHR46726">
    <property type="entry name" value="TWO PORE CHANNEL 3"/>
    <property type="match status" value="1"/>
</dbReference>
<evidence type="ECO:0000256" key="4">
    <source>
        <dbReference type="ARBA" id="ARBA00022989"/>
    </source>
</evidence>
<comment type="subcellular location">
    <subcellularLocation>
        <location evidence="1">Membrane</location>
        <topology evidence="1">Multi-pass membrane protein</topology>
    </subcellularLocation>
</comment>
<dbReference type="GO" id="GO:0005509">
    <property type="term" value="F:calcium ion binding"/>
    <property type="evidence" value="ECO:0007669"/>
    <property type="project" value="InterPro"/>
</dbReference>
<evidence type="ECO:0000256" key="3">
    <source>
        <dbReference type="ARBA" id="ARBA00022837"/>
    </source>
</evidence>
<keyword evidence="5 6" id="KW-0472">Membrane</keyword>
<feature type="transmembrane region" description="Helical" evidence="6">
    <location>
        <begin position="200"/>
        <end position="221"/>
    </location>
</feature>